<feature type="region of interest" description="Disordered" evidence="1">
    <location>
        <begin position="1"/>
        <end position="22"/>
    </location>
</feature>
<reference evidence="2" key="1">
    <citation type="submission" date="2021-12" db="EMBL/GenBank/DDBJ databases">
        <authorList>
            <person name="Zaccaron A."/>
            <person name="Stergiopoulos I."/>
        </authorList>
    </citation>
    <scope>NUCLEOTIDE SEQUENCE</scope>
    <source>
        <strain evidence="2">Race5_Kim</strain>
    </source>
</reference>
<sequence>MYSVDTAVEGPSPSSSPSPQSFYNQAHRTTAELIDRCPSDLHPMAQLSIAVNALEHKSAFSKAYAKGIKKTEYWEHTFEDSMGLTTVPSVVGWLRALAGVRQTVLLLLRQL</sequence>
<accession>A0A9Q8UVY0</accession>
<dbReference type="GO" id="GO:0046912">
    <property type="term" value="F:acyltransferase activity, acyl groups converted into alkyl on transfer"/>
    <property type="evidence" value="ECO:0007669"/>
    <property type="project" value="InterPro"/>
</dbReference>
<reference evidence="2" key="2">
    <citation type="journal article" date="2022" name="Microb. Genom.">
        <title>A chromosome-scale genome assembly of the tomato pathogen Cladosporium fulvum reveals a compartmentalized genome architecture and the presence of a dispensable chromosome.</title>
        <authorList>
            <person name="Zaccaron A.Z."/>
            <person name="Chen L.H."/>
            <person name="Samaras A."/>
            <person name="Stergiopoulos I."/>
        </authorList>
    </citation>
    <scope>NUCLEOTIDE SEQUENCE</scope>
    <source>
        <strain evidence="2">Race5_Kim</strain>
    </source>
</reference>
<dbReference type="InterPro" id="IPR016142">
    <property type="entry name" value="Citrate_synth-like_lrg_a-sub"/>
</dbReference>
<dbReference type="KEGG" id="ffu:CLAFUR5_13791"/>
<dbReference type="GO" id="GO:0005975">
    <property type="term" value="P:carbohydrate metabolic process"/>
    <property type="evidence" value="ECO:0007669"/>
    <property type="project" value="TreeGrafter"/>
</dbReference>
<evidence type="ECO:0000256" key="1">
    <source>
        <dbReference type="SAM" id="MobiDB-lite"/>
    </source>
</evidence>
<dbReference type="InterPro" id="IPR036969">
    <property type="entry name" value="Citrate_synthase_sf"/>
</dbReference>
<dbReference type="OrthoDB" id="8017587at2759"/>
<dbReference type="PANTHER" id="PTHR11739">
    <property type="entry name" value="CITRATE SYNTHASE"/>
    <property type="match status" value="1"/>
</dbReference>
<dbReference type="SUPFAM" id="SSF48256">
    <property type="entry name" value="Citrate synthase"/>
    <property type="match status" value="1"/>
</dbReference>
<keyword evidence="3" id="KW-1185">Reference proteome</keyword>
<dbReference type="InterPro" id="IPR002020">
    <property type="entry name" value="Citrate_synthase"/>
</dbReference>
<dbReference type="PANTHER" id="PTHR11739:SF8">
    <property type="entry name" value="CITRATE SYNTHASE, MITOCHONDRIAL"/>
    <property type="match status" value="1"/>
</dbReference>
<proteinExistence type="predicted"/>
<protein>
    <submittedName>
        <fullName evidence="2">Citrate synthase, mitochondrial</fullName>
    </submittedName>
</protein>
<organism evidence="2 3">
    <name type="scientific">Passalora fulva</name>
    <name type="common">Tomato leaf mold</name>
    <name type="synonym">Cladosporium fulvum</name>
    <dbReference type="NCBI Taxonomy" id="5499"/>
    <lineage>
        <taxon>Eukaryota</taxon>
        <taxon>Fungi</taxon>
        <taxon>Dikarya</taxon>
        <taxon>Ascomycota</taxon>
        <taxon>Pezizomycotina</taxon>
        <taxon>Dothideomycetes</taxon>
        <taxon>Dothideomycetidae</taxon>
        <taxon>Mycosphaerellales</taxon>
        <taxon>Mycosphaerellaceae</taxon>
        <taxon>Fulvia</taxon>
    </lineage>
</organism>
<name>A0A9Q8UVY0_PASFU</name>
<dbReference type="GO" id="GO:0006099">
    <property type="term" value="P:tricarboxylic acid cycle"/>
    <property type="evidence" value="ECO:0007669"/>
    <property type="project" value="TreeGrafter"/>
</dbReference>
<dbReference type="GO" id="GO:0005759">
    <property type="term" value="C:mitochondrial matrix"/>
    <property type="evidence" value="ECO:0007669"/>
    <property type="project" value="TreeGrafter"/>
</dbReference>
<gene>
    <name evidence="2" type="ORF">CLAFUR5_13791</name>
</gene>
<dbReference type="EMBL" id="CP090174">
    <property type="protein sequence ID" value="UJO24400.1"/>
    <property type="molecule type" value="Genomic_DNA"/>
</dbReference>
<evidence type="ECO:0000313" key="2">
    <source>
        <dbReference type="EMBL" id="UJO24400.1"/>
    </source>
</evidence>
<dbReference type="AlphaFoldDB" id="A0A9Q8UVY0"/>
<dbReference type="Proteomes" id="UP000756132">
    <property type="component" value="Chromosome 12"/>
</dbReference>
<dbReference type="RefSeq" id="XP_047768766.1">
    <property type="nucleotide sequence ID" value="XM_047912939.1"/>
</dbReference>
<evidence type="ECO:0000313" key="3">
    <source>
        <dbReference type="Proteomes" id="UP000756132"/>
    </source>
</evidence>
<dbReference type="Gene3D" id="1.10.580.10">
    <property type="entry name" value="Citrate Synthase, domain 1"/>
    <property type="match status" value="1"/>
</dbReference>
<dbReference type="GeneID" id="71993669"/>
<feature type="compositionally biased region" description="Low complexity" evidence="1">
    <location>
        <begin position="11"/>
        <end position="21"/>
    </location>
</feature>